<organism evidence="1 2">
    <name type="scientific">Argiope bruennichi</name>
    <name type="common">Wasp spider</name>
    <name type="synonym">Aranea bruennichi</name>
    <dbReference type="NCBI Taxonomy" id="94029"/>
    <lineage>
        <taxon>Eukaryota</taxon>
        <taxon>Metazoa</taxon>
        <taxon>Ecdysozoa</taxon>
        <taxon>Arthropoda</taxon>
        <taxon>Chelicerata</taxon>
        <taxon>Arachnida</taxon>
        <taxon>Araneae</taxon>
        <taxon>Araneomorphae</taxon>
        <taxon>Entelegynae</taxon>
        <taxon>Araneoidea</taxon>
        <taxon>Araneidae</taxon>
        <taxon>Argiope</taxon>
    </lineage>
</organism>
<dbReference type="EMBL" id="JABXBU010000012">
    <property type="protein sequence ID" value="KAF8789374.1"/>
    <property type="molecule type" value="Genomic_DNA"/>
</dbReference>
<evidence type="ECO:0000313" key="2">
    <source>
        <dbReference type="Proteomes" id="UP000807504"/>
    </source>
</evidence>
<proteinExistence type="predicted"/>
<dbReference type="Proteomes" id="UP000807504">
    <property type="component" value="Unassembled WGS sequence"/>
</dbReference>
<sequence length="87" mass="9547">MQLLQLILKLLSEIKMLRKEIARDGVAIPEVIHGIANLVFDRKALPVMMISVGIIGSTTPKRINAFHLAIISQTTTARSSGDIRLAQ</sequence>
<gene>
    <name evidence="1" type="ORF">HNY73_007314</name>
</gene>
<name>A0A8T0FDK5_ARGBR</name>
<accession>A0A8T0FDK5</accession>
<keyword evidence="2" id="KW-1185">Reference proteome</keyword>
<protein>
    <submittedName>
        <fullName evidence="1">Uncharacterized protein</fullName>
    </submittedName>
</protein>
<comment type="caution">
    <text evidence="1">The sequence shown here is derived from an EMBL/GenBank/DDBJ whole genome shotgun (WGS) entry which is preliminary data.</text>
</comment>
<evidence type="ECO:0000313" key="1">
    <source>
        <dbReference type="EMBL" id="KAF8789374.1"/>
    </source>
</evidence>
<reference evidence="1" key="2">
    <citation type="submission" date="2020-06" db="EMBL/GenBank/DDBJ databases">
        <authorList>
            <person name="Sheffer M."/>
        </authorList>
    </citation>
    <scope>NUCLEOTIDE SEQUENCE</scope>
</reference>
<dbReference type="AlphaFoldDB" id="A0A8T0FDK5"/>
<reference evidence="1" key="1">
    <citation type="journal article" date="2020" name="bioRxiv">
        <title>Chromosome-level reference genome of the European wasp spider Argiope bruennichi: a resource for studies on range expansion and evolutionary adaptation.</title>
        <authorList>
            <person name="Sheffer M.M."/>
            <person name="Hoppe A."/>
            <person name="Krehenwinkel H."/>
            <person name="Uhl G."/>
            <person name="Kuss A.W."/>
            <person name="Jensen L."/>
            <person name="Jensen C."/>
            <person name="Gillespie R.G."/>
            <person name="Hoff K.J."/>
            <person name="Prost S."/>
        </authorList>
    </citation>
    <scope>NUCLEOTIDE SEQUENCE</scope>
</reference>